<dbReference type="Pfam" id="PF22181">
    <property type="entry name" value="TarS_linker"/>
    <property type="match status" value="1"/>
</dbReference>
<feature type="transmembrane region" description="Helical" evidence="1">
    <location>
        <begin position="520"/>
        <end position="538"/>
    </location>
</feature>
<evidence type="ECO:0000313" key="5">
    <source>
        <dbReference type="Proteomes" id="UP001214553"/>
    </source>
</evidence>
<keyword evidence="1" id="KW-1133">Transmembrane helix</keyword>
<protein>
    <submittedName>
        <fullName evidence="4">Glycosyltransferase family A protein</fullName>
    </submittedName>
</protein>
<dbReference type="PANTHER" id="PTHR22916">
    <property type="entry name" value="GLYCOSYLTRANSFERASE"/>
    <property type="match status" value="1"/>
</dbReference>
<keyword evidence="1" id="KW-0812">Transmembrane</keyword>
<dbReference type="PANTHER" id="PTHR22916:SF3">
    <property type="entry name" value="UDP-GLCNAC:BETAGAL BETA-1,3-N-ACETYLGLUCOSAMINYLTRANSFERASE-LIKE PROTEIN 1"/>
    <property type="match status" value="1"/>
</dbReference>
<dbReference type="InterPro" id="IPR054028">
    <property type="entry name" value="TarS/TarP_linker"/>
</dbReference>
<gene>
    <name evidence="4" type="ORF">PU630_05035</name>
</gene>
<feature type="domain" description="Glycosyltransferase 2-like" evidence="2">
    <location>
        <begin position="7"/>
        <end position="136"/>
    </location>
</feature>
<feature type="domain" description="TarS/TarP linker" evidence="3">
    <location>
        <begin position="221"/>
        <end position="318"/>
    </location>
</feature>
<name>A0ABY8C0E2_9MICO</name>
<proteinExistence type="predicted"/>
<dbReference type="InterPro" id="IPR029044">
    <property type="entry name" value="Nucleotide-diphossugar_trans"/>
</dbReference>
<dbReference type="SUPFAM" id="SSF53448">
    <property type="entry name" value="Nucleotide-diphospho-sugar transferases"/>
    <property type="match status" value="1"/>
</dbReference>
<reference evidence="4 5" key="1">
    <citation type="submission" date="2023-03" db="EMBL/GenBank/DDBJ databases">
        <title>Genome sequence of Microbacterium sp. KACC 23027.</title>
        <authorList>
            <person name="Kim S."/>
            <person name="Heo J."/>
            <person name="Kwon S.-W."/>
        </authorList>
    </citation>
    <scope>NUCLEOTIDE SEQUENCE [LARGE SCALE GENOMIC DNA]</scope>
    <source>
        <strain evidence="4 5">KACC 23027</strain>
    </source>
</reference>
<evidence type="ECO:0000256" key="1">
    <source>
        <dbReference type="SAM" id="Phobius"/>
    </source>
</evidence>
<keyword evidence="1" id="KW-0472">Membrane</keyword>
<dbReference type="Pfam" id="PF00535">
    <property type="entry name" value="Glycos_transf_2"/>
    <property type="match status" value="1"/>
</dbReference>
<keyword evidence="5" id="KW-1185">Reference proteome</keyword>
<evidence type="ECO:0000259" key="2">
    <source>
        <dbReference type="Pfam" id="PF00535"/>
    </source>
</evidence>
<feature type="transmembrane region" description="Helical" evidence="1">
    <location>
        <begin position="417"/>
        <end position="450"/>
    </location>
</feature>
<organism evidence="4 5">
    <name type="scientific">Microbacterium horticulturae</name>
    <dbReference type="NCBI Taxonomy" id="3028316"/>
    <lineage>
        <taxon>Bacteria</taxon>
        <taxon>Bacillati</taxon>
        <taxon>Actinomycetota</taxon>
        <taxon>Actinomycetes</taxon>
        <taxon>Micrococcales</taxon>
        <taxon>Microbacteriaceae</taxon>
        <taxon>Microbacterium</taxon>
    </lineage>
</organism>
<dbReference type="Gene3D" id="3.90.550.10">
    <property type="entry name" value="Spore Coat Polysaccharide Biosynthesis Protein SpsA, Chain A"/>
    <property type="match status" value="1"/>
</dbReference>
<evidence type="ECO:0000313" key="4">
    <source>
        <dbReference type="EMBL" id="WEG09925.1"/>
    </source>
</evidence>
<dbReference type="EMBL" id="CP119108">
    <property type="protein sequence ID" value="WEG09925.1"/>
    <property type="molecule type" value="Genomic_DNA"/>
</dbReference>
<feature type="transmembrane region" description="Helical" evidence="1">
    <location>
        <begin position="462"/>
        <end position="495"/>
    </location>
</feature>
<dbReference type="InterPro" id="IPR001173">
    <property type="entry name" value="Glyco_trans_2-like"/>
</dbReference>
<evidence type="ECO:0000259" key="3">
    <source>
        <dbReference type="Pfam" id="PF22181"/>
    </source>
</evidence>
<dbReference type="CDD" id="cd00761">
    <property type="entry name" value="Glyco_tranf_GTA_type"/>
    <property type="match status" value="1"/>
</dbReference>
<dbReference type="Proteomes" id="UP001214553">
    <property type="component" value="Chromosome"/>
</dbReference>
<dbReference type="RefSeq" id="WP_275279271.1">
    <property type="nucleotide sequence ID" value="NZ_CP119108.1"/>
</dbReference>
<sequence length="539" mass="58474">MPAPAVSVVVPVYNPGPFIRPLLDCLDAQAPVDDGFEAVLVDDGCTDGTATMLDRWCAARGWARVIHQPNSGWPSRPRNVGIGVARGEFVFLVDQDDRLTDDALALMVRFARANDSDVILGRMVSLGRKVPTRLFAHTVADARPPKVPLQDSMTPHAMFRRAFLDEHGLRFDERARRLEDHLFLTAAYTRARHVSVYADRPVYLHVARWDGGGAGYVSYDPHVYYRDLGRAIRMMLDAVGPGAERNAYLGRWVRRELVGRLSSDAVRWLPRDRRDAFFQEVADTLRTTLPEGALRRLPAVWRWPAALALEASPDEFLRAEDRLATSLRTEVAGLTAETLWKQDVAPETLARARAHLAPDEKPPVSRALASRGRALRRRSELAALRLLARTGLHHRLVAWGRTPVVLARQVCAVIAPVAAVAASLTAFAGAGAASVVLVTVAGVATTFLALRSGRGWPTACRLALALVPAGVLAAGSGPGIAAVAVTAALIGAAWLDDHRGRRSDVRVHAGAAWWRRPGRIAITAGALALVEIALTAALV</sequence>
<accession>A0ABY8C0E2</accession>